<evidence type="ECO:0000256" key="1">
    <source>
        <dbReference type="SAM" id="Phobius"/>
    </source>
</evidence>
<dbReference type="Proteomes" id="UP000242942">
    <property type="component" value="Unassembled WGS sequence"/>
</dbReference>
<dbReference type="InterPro" id="IPR008780">
    <property type="entry name" value="Plasmodium_Vir"/>
</dbReference>
<keyword evidence="1" id="KW-1133">Transmembrane helix</keyword>
<dbReference type="Pfam" id="PF05795">
    <property type="entry name" value="Plasmodium_Vir"/>
    <property type="match status" value="2"/>
</dbReference>
<keyword evidence="3" id="KW-1185">Reference proteome</keyword>
<evidence type="ECO:0000313" key="2">
    <source>
        <dbReference type="EMBL" id="SBT83423.1"/>
    </source>
</evidence>
<reference evidence="2 3" key="1">
    <citation type="submission" date="2016-06" db="EMBL/GenBank/DDBJ databases">
        <authorList>
            <consortium name="Pathogen Informatics"/>
        </authorList>
    </citation>
    <scope>NUCLEOTIDE SEQUENCE [LARGE SCALE GENOMIC DNA]</scope>
    <source>
        <strain evidence="2">PocGH01</strain>
    </source>
</reference>
<keyword evidence="1" id="KW-0472">Membrane</keyword>
<dbReference type="OrthoDB" id="10350876at2759"/>
<gene>
    <name evidence="2" type="primary">PocGH01_00120400</name>
    <name evidence="2" type="ORF">POCGH01_00120400</name>
</gene>
<dbReference type="AlphaFoldDB" id="A0A1D3JCT3"/>
<feature type="transmembrane region" description="Helical" evidence="1">
    <location>
        <begin position="269"/>
        <end position="289"/>
    </location>
</feature>
<evidence type="ECO:0000313" key="3">
    <source>
        <dbReference type="Proteomes" id="UP000242942"/>
    </source>
</evidence>
<name>A0A1D3JCT3_PLAOA</name>
<dbReference type="VEuPathDB" id="PlasmoDB:PocGH01_00120400"/>
<dbReference type="VEuPathDB" id="PlasmoDB:POWCR01_080005400"/>
<organism evidence="2 3">
    <name type="scientific">Plasmodium ovale</name>
    <name type="common">malaria parasite P. ovale</name>
    <dbReference type="NCBI Taxonomy" id="36330"/>
    <lineage>
        <taxon>Eukaryota</taxon>
        <taxon>Sar</taxon>
        <taxon>Alveolata</taxon>
        <taxon>Apicomplexa</taxon>
        <taxon>Aconoidasida</taxon>
        <taxon>Haemosporida</taxon>
        <taxon>Plasmodiidae</taxon>
        <taxon>Plasmodium</taxon>
        <taxon>Plasmodium (Plasmodium)</taxon>
    </lineage>
</organism>
<proteinExistence type="predicted"/>
<accession>A0A1D3JCT3</accession>
<protein>
    <submittedName>
        <fullName evidence="2">PIR protein</fullName>
    </submittedName>
</protein>
<keyword evidence="1" id="KW-0812">Transmembrane</keyword>
<sequence length="340" mass="39064">MSGCTPDEKEKKVYMFFYDFFKDMDKYLKYEKDLEVNYEGDSSIINCAFTLSGFYGDNVKPATVCRKFKYLTKLIYTKRLEDLPNFNMYLSYWLNAELAKIHDINTCAKFFYRTLQVKDPKFRAEYSSTIKIHDIPENDLITMNVMYTLYKKYNEINEIINNNTPDVKKCIQLSSECVQIYKEIENVCSQGKTDACIVLNDFESKYKELISNPTTVSKCGNKPLPSLKGDEAAPPRGSTVLDGRISQIIEIKQPSDGASSGSSIDIQSMIIPVFAILGTFIITFMLYKFTSFGSWIEFRIKKKKNILNNVDGESNHSQDTSEYEHTIADNISYIISYNSP</sequence>
<dbReference type="EMBL" id="FLRI01000109">
    <property type="protein sequence ID" value="SBT83423.1"/>
    <property type="molecule type" value="Genomic_DNA"/>
</dbReference>